<feature type="compositionally biased region" description="Basic and acidic residues" evidence="9">
    <location>
        <begin position="18"/>
        <end position="32"/>
    </location>
</feature>
<dbReference type="Pfam" id="PF00010">
    <property type="entry name" value="HLH"/>
    <property type="match status" value="1"/>
</dbReference>
<dbReference type="SUPFAM" id="SSF47459">
    <property type="entry name" value="HLH, helix-loop-helix DNA-binding domain"/>
    <property type="match status" value="1"/>
</dbReference>
<evidence type="ECO:0000256" key="9">
    <source>
        <dbReference type="SAM" id="MobiDB-lite"/>
    </source>
</evidence>
<keyword evidence="4" id="KW-0238">DNA-binding</keyword>
<feature type="compositionally biased region" description="Low complexity" evidence="9">
    <location>
        <begin position="395"/>
        <end position="422"/>
    </location>
</feature>
<comment type="caution">
    <text evidence="12">The sequence shown here is derived from an EMBL/GenBank/DDBJ whole genome shotgun (WGS) entry which is preliminary data.</text>
</comment>
<dbReference type="PROSITE" id="PS50112">
    <property type="entry name" value="PAS"/>
    <property type="match status" value="2"/>
</dbReference>
<evidence type="ECO:0000256" key="5">
    <source>
        <dbReference type="ARBA" id="ARBA00023159"/>
    </source>
</evidence>
<keyword evidence="6" id="KW-0804">Transcription</keyword>
<accession>A0A834Y1M6</accession>
<sequence length="690" mass="79183">MESSRQSDENIDDDSDNKDDTKRKSRNLSEKKRRDQFNMLLNQLGSMINTNTRKMDKSSILQSTIVYIKNHSALANESKVHEIQDDWKPSFLSNEEFSYLILEAVEGFIIVLSSNGEINYASESAGSLLGYPPGDLENLTIYEITYQDDQSSLYNILLNPTNGYNQNMENNNDQVSFKCHIKRGNLDPNEETIYECVNFVGFFRQDNDVNKNSSTNDNKMLFIGTGRIDKPQLIRDMTIFDCKKLEFISRHSMDWKFLFLDQRATPIIGYSLLEVLGTLGYDYYHIDDIDKIANCHKLLLEKGECISPYYRFLTKGQQWIWLKTRFFIVYNQWNSKPEFINSTHCVINYSDIIKQKLDNTKSQNLPNETNNNSNNILCKKINNNTQDNKNKTKIIYHNNNNDSDTSFSSQQSQQSLSTNQSSKVSSLTSKKIYNSPSEIAVHHRNQQNDNASCYSLCNDEIQLHDTNKSFITPSVLTKKKLNIQNSMIINQQNIVMTNTQSNIQNELQKKHEELQQLIVNQQEELRRVSEQLSIVKYGIVSPLINVNVNYNNNLCQMRNCNDDNANNSETIIQDISDIGKLNTSTTTTSSMSLVPVETFNQINSTAIISSTGIDSNHQINSDVLFSSGGEPTFLQQQQQAMIGHEQHQLLHGQQQTGDIHQQSSHMMSFEIYQEPIMLYDHSVDSSINQQ</sequence>
<proteinExistence type="predicted"/>
<dbReference type="InterPro" id="IPR047230">
    <property type="entry name" value="CLOCK-like"/>
</dbReference>
<evidence type="ECO:0000256" key="2">
    <source>
        <dbReference type="ARBA" id="ARBA00023015"/>
    </source>
</evidence>
<evidence type="ECO:0000259" key="11">
    <source>
        <dbReference type="PROSITE" id="PS50888"/>
    </source>
</evidence>
<dbReference type="Gene3D" id="4.10.280.10">
    <property type="entry name" value="Helix-loop-helix DNA-binding domain"/>
    <property type="match status" value="1"/>
</dbReference>
<dbReference type="Proteomes" id="UP000639338">
    <property type="component" value="Unassembled WGS sequence"/>
</dbReference>
<evidence type="ECO:0000256" key="8">
    <source>
        <dbReference type="SAM" id="Coils"/>
    </source>
</evidence>
<dbReference type="GO" id="GO:0045944">
    <property type="term" value="P:positive regulation of transcription by RNA polymerase II"/>
    <property type="evidence" value="ECO:0007669"/>
    <property type="project" value="UniProtKB-ARBA"/>
</dbReference>
<dbReference type="Gene3D" id="3.30.450.20">
    <property type="entry name" value="PAS domain"/>
    <property type="match status" value="2"/>
</dbReference>
<keyword evidence="3" id="KW-0090">Biological rhythms</keyword>
<evidence type="ECO:0000313" key="12">
    <source>
        <dbReference type="EMBL" id="KAF7996235.1"/>
    </source>
</evidence>
<dbReference type="EMBL" id="JACMRX010000001">
    <property type="protein sequence ID" value="KAF7996235.1"/>
    <property type="molecule type" value="Genomic_DNA"/>
</dbReference>
<dbReference type="InterPro" id="IPR036638">
    <property type="entry name" value="HLH_DNA-bd_sf"/>
</dbReference>
<dbReference type="GO" id="GO:1990513">
    <property type="term" value="C:CLOCK-BMAL transcription complex"/>
    <property type="evidence" value="ECO:0007669"/>
    <property type="project" value="TreeGrafter"/>
</dbReference>
<evidence type="ECO:0000256" key="1">
    <source>
        <dbReference type="ARBA" id="ARBA00022737"/>
    </source>
</evidence>
<feature type="region of interest" description="Disordered" evidence="9">
    <location>
        <begin position="1"/>
        <end position="32"/>
    </location>
</feature>
<feature type="region of interest" description="Disordered" evidence="9">
    <location>
        <begin position="395"/>
        <end position="428"/>
    </location>
</feature>
<dbReference type="CDD" id="cd00130">
    <property type="entry name" value="PAS"/>
    <property type="match status" value="2"/>
</dbReference>
<dbReference type="GO" id="GO:0032922">
    <property type="term" value="P:circadian regulation of gene expression"/>
    <property type="evidence" value="ECO:0007669"/>
    <property type="project" value="InterPro"/>
</dbReference>
<feature type="domain" description="BHLH" evidence="11">
    <location>
        <begin position="21"/>
        <end position="71"/>
    </location>
</feature>
<evidence type="ECO:0000256" key="4">
    <source>
        <dbReference type="ARBA" id="ARBA00023125"/>
    </source>
</evidence>
<dbReference type="SMART" id="SM00091">
    <property type="entry name" value="PAS"/>
    <property type="match status" value="2"/>
</dbReference>
<dbReference type="GO" id="GO:0046983">
    <property type="term" value="F:protein dimerization activity"/>
    <property type="evidence" value="ECO:0007669"/>
    <property type="project" value="InterPro"/>
</dbReference>
<evidence type="ECO:0000256" key="6">
    <source>
        <dbReference type="ARBA" id="ARBA00023163"/>
    </source>
</evidence>
<dbReference type="PRINTS" id="PR00785">
    <property type="entry name" value="NCTRNSLOCATR"/>
</dbReference>
<dbReference type="Pfam" id="PF00989">
    <property type="entry name" value="PAS"/>
    <property type="match status" value="1"/>
</dbReference>
<protein>
    <recommendedName>
        <fullName evidence="14">Circadian locomoter output cycles protein kaput-like</fullName>
    </recommendedName>
</protein>
<dbReference type="GO" id="GO:0000978">
    <property type="term" value="F:RNA polymerase II cis-regulatory region sequence-specific DNA binding"/>
    <property type="evidence" value="ECO:0007669"/>
    <property type="project" value="TreeGrafter"/>
</dbReference>
<dbReference type="InterPro" id="IPR011598">
    <property type="entry name" value="bHLH_dom"/>
</dbReference>
<evidence type="ECO:0000313" key="13">
    <source>
        <dbReference type="Proteomes" id="UP000639338"/>
    </source>
</evidence>
<reference evidence="12 13" key="1">
    <citation type="submission" date="2020-08" db="EMBL/GenBank/DDBJ databases">
        <title>Aphidius gifuensis genome sequencing and assembly.</title>
        <authorList>
            <person name="Du Z."/>
        </authorList>
    </citation>
    <scope>NUCLEOTIDE SEQUENCE [LARGE SCALE GENOMIC DNA]</scope>
    <source>
        <strain evidence="12">YNYX2018</strain>
        <tissue evidence="12">Adults</tissue>
    </source>
</reference>
<dbReference type="Pfam" id="PF14598">
    <property type="entry name" value="PAS_11"/>
    <property type="match status" value="1"/>
</dbReference>
<dbReference type="PROSITE" id="PS50888">
    <property type="entry name" value="BHLH"/>
    <property type="match status" value="1"/>
</dbReference>
<dbReference type="SUPFAM" id="SSF55785">
    <property type="entry name" value="PYP-like sensor domain (PAS domain)"/>
    <property type="match status" value="2"/>
</dbReference>
<dbReference type="InterPro" id="IPR035965">
    <property type="entry name" value="PAS-like_dom_sf"/>
</dbReference>
<dbReference type="InterPro" id="IPR001067">
    <property type="entry name" value="Nuc_translocat"/>
</dbReference>
<keyword evidence="1" id="KW-0677">Repeat</keyword>
<evidence type="ECO:0000256" key="7">
    <source>
        <dbReference type="ARBA" id="ARBA00023242"/>
    </source>
</evidence>
<gene>
    <name evidence="12" type="ORF">HCN44_001867</name>
</gene>
<dbReference type="SMART" id="SM00353">
    <property type="entry name" value="HLH"/>
    <property type="match status" value="1"/>
</dbReference>
<dbReference type="GO" id="GO:0000981">
    <property type="term" value="F:DNA-binding transcription factor activity, RNA polymerase II-specific"/>
    <property type="evidence" value="ECO:0007669"/>
    <property type="project" value="InterPro"/>
</dbReference>
<dbReference type="InterPro" id="IPR000014">
    <property type="entry name" value="PAS"/>
</dbReference>
<feature type="domain" description="PAS" evidence="10">
    <location>
        <begin position="94"/>
        <end position="171"/>
    </location>
</feature>
<keyword evidence="8" id="KW-0175">Coiled coil</keyword>
<keyword evidence="13" id="KW-1185">Reference proteome</keyword>
<evidence type="ECO:0000259" key="10">
    <source>
        <dbReference type="PROSITE" id="PS50112"/>
    </source>
</evidence>
<dbReference type="GO" id="GO:0005737">
    <property type="term" value="C:cytoplasm"/>
    <property type="evidence" value="ECO:0007669"/>
    <property type="project" value="InterPro"/>
</dbReference>
<keyword evidence="7" id="KW-0539">Nucleus</keyword>
<evidence type="ECO:0000256" key="3">
    <source>
        <dbReference type="ARBA" id="ARBA00023108"/>
    </source>
</evidence>
<feature type="coiled-coil region" evidence="8">
    <location>
        <begin position="500"/>
        <end position="531"/>
    </location>
</feature>
<keyword evidence="2" id="KW-0805">Transcription regulation</keyword>
<dbReference type="PANTHER" id="PTHR46055:SF3">
    <property type="entry name" value="CIRCADIAN LOCOMOTER OUTPUT CYCLES PROTEIN KAPUT"/>
    <property type="match status" value="1"/>
</dbReference>
<organism evidence="12 13">
    <name type="scientific">Aphidius gifuensis</name>
    <name type="common">Parasitoid wasp</name>
    <dbReference type="NCBI Taxonomy" id="684658"/>
    <lineage>
        <taxon>Eukaryota</taxon>
        <taxon>Metazoa</taxon>
        <taxon>Ecdysozoa</taxon>
        <taxon>Arthropoda</taxon>
        <taxon>Hexapoda</taxon>
        <taxon>Insecta</taxon>
        <taxon>Pterygota</taxon>
        <taxon>Neoptera</taxon>
        <taxon>Endopterygota</taxon>
        <taxon>Hymenoptera</taxon>
        <taxon>Apocrita</taxon>
        <taxon>Ichneumonoidea</taxon>
        <taxon>Braconidae</taxon>
        <taxon>Aphidiinae</taxon>
        <taxon>Aphidius</taxon>
    </lineage>
</organism>
<dbReference type="OrthoDB" id="411251at2759"/>
<keyword evidence="5" id="KW-0010">Activator</keyword>
<dbReference type="AlphaFoldDB" id="A0A834Y1M6"/>
<dbReference type="InterPro" id="IPR013767">
    <property type="entry name" value="PAS_fold"/>
</dbReference>
<feature type="domain" description="PAS" evidence="10">
    <location>
        <begin position="256"/>
        <end position="303"/>
    </location>
</feature>
<dbReference type="PANTHER" id="PTHR46055">
    <property type="entry name" value="CIRCADIAN LOCOMOTER OUTPUT CYCLES PROTEIN KAPUT"/>
    <property type="match status" value="1"/>
</dbReference>
<name>A0A834Y1M6_APHGI</name>
<evidence type="ECO:0008006" key="14">
    <source>
        <dbReference type="Google" id="ProtNLM"/>
    </source>
</evidence>